<comment type="caution">
    <text evidence="1">The sequence shown here is derived from an EMBL/GenBank/DDBJ whole genome shotgun (WGS) entry which is preliminary data.</text>
</comment>
<organism evidence="1 2">
    <name type="scientific">Fusarium piperis</name>
    <dbReference type="NCBI Taxonomy" id="1435070"/>
    <lineage>
        <taxon>Eukaryota</taxon>
        <taxon>Fungi</taxon>
        <taxon>Dikarya</taxon>
        <taxon>Ascomycota</taxon>
        <taxon>Pezizomycotina</taxon>
        <taxon>Sordariomycetes</taxon>
        <taxon>Hypocreomycetidae</taxon>
        <taxon>Hypocreales</taxon>
        <taxon>Nectriaceae</taxon>
        <taxon>Fusarium</taxon>
        <taxon>Fusarium solani species complex</taxon>
    </lineage>
</organism>
<sequence>MAFNYQFDLVDRQYYYLTEPLPLTEQPSPEARELELIIRQIEIIFPAYMEGTLLAMSNQVSFMDVCLDGQRKIYGILRAAEAMDCFLQPLQGTGQTRLVDRLIMHQQALTAAAIKLHQDLANFMQSLEHMGQPDGLEERAWKMRRATD</sequence>
<reference evidence="1" key="1">
    <citation type="submission" date="2022-10" db="EMBL/GenBank/DDBJ databases">
        <title>Tapping the CABI collections for fungal endophytes: first genome assemblies for Collariella, Neodidymelliopsis, Ascochyta clinopodiicola, Didymella pomorum, Didymosphaeria variabile, Neocosmospora piperis and Neocucurbitaria cava.</title>
        <authorList>
            <person name="Hill R."/>
        </authorList>
    </citation>
    <scope>NUCLEOTIDE SEQUENCE</scope>
    <source>
        <strain evidence="1">IMI 366586</strain>
    </source>
</reference>
<name>A0A9W8WCP1_9HYPO</name>
<evidence type="ECO:0000313" key="2">
    <source>
        <dbReference type="Proteomes" id="UP001140502"/>
    </source>
</evidence>
<keyword evidence="2" id="KW-1185">Reference proteome</keyword>
<gene>
    <name evidence="1" type="ORF">N0V84_005982</name>
</gene>
<proteinExistence type="predicted"/>
<dbReference type="OrthoDB" id="5025632at2759"/>
<evidence type="ECO:0000313" key="1">
    <source>
        <dbReference type="EMBL" id="KAJ4320197.1"/>
    </source>
</evidence>
<dbReference type="EMBL" id="JAPEUR010000112">
    <property type="protein sequence ID" value="KAJ4320197.1"/>
    <property type="molecule type" value="Genomic_DNA"/>
</dbReference>
<dbReference type="AlphaFoldDB" id="A0A9W8WCP1"/>
<accession>A0A9W8WCP1</accession>
<dbReference type="Proteomes" id="UP001140502">
    <property type="component" value="Unassembled WGS sequence"/>
</dbReference>
<protein>
    <submittedName>
        <fullName evidence="1">Uncharacterized protein</fullName>
    </submittedName>
</protein>